<organism evidence="3 4">
    <name type="scientific">Salinisphaera shabanensis E1L3A</name>
    <dbReference type="NCBI Taxonomy" id="1033802"/>
    <lineage>
        <taxon>Bacteria</taxon>
        <taxon>Pseudomonadati</taxon>
        <taxon>Pseudomonadota</taxon>
        <taxon>Gammaproteobacteria</taxon>
        <taxon>Salinisphaerales</taxon>
        <taxon>Salinisphaeraceae</taxon>
        <taxon>Salinisphaera</taxon>
    </lineage>
</organism>
<feature type="modified residue" description="4-aspartylphosphate" evidence="1">
    <location>
        <position position="63"/>
    </location>
</feature>
<dbReference type="GO" id="GO:0000160">
    <property type="term" value="P:phosphorelay signal transduction system"/>
    <property type="evidence" value="ECO:0007669"/>
    <property type="project" value="InterPro"/>
</dbReference>
<dbReference type="AlphaFoldDB" id="U2EM46"/>
<dbReference type="STRING" id="1033802.SSPSH_001866"/>
<evidence type="ECO:0000256" key="1">
    <source>
        <dbReference type="PROSITE-ProRule" id="PRU00169"/>
    </source>
</evidence>
<keyword evidence="1" id="KW-0597">Phosphoprotein</keyword>
<comment type="caution">
    <text evidence="3">The sequence shown here is derived from an EMBL/GenBank/DDBJ whole genome shotgun (WGS) entry which is preliminary data.</text>
</comment>
<reference evidence="3 4" key="2">
    <citation type="journal article" date="2013" name="PLoS ONE">
        <title>INDIGO - INtegrated Data Warehouse of MIcrobial GenOmes with Examples from the Red Sea Extremophiles.</title>
        <authorList>
            <person name="Alam I."/>
            <person name="Antunes A."/>
            <person name="Kamau A.A."/>
            <person name="Ba Alawi W."/>
            <person name="Kalkatawi M."/>
            <person name="Stingl U."/>
            <person name="Bajic V.B."/>
        </authorList>
    </citation>
    <scope>NUCLEOTIDE SEQUENCE [LARGE SCALE GENOMIC DNA]</scope>
    <source>
        <strain evidence="3 4">E1L3A</strain>
    </source>
</reference>
<keyword evidence="4" id="KW-1185">Reference proteome</keyword>
<evidence type="ECO:0000313" key="4">
    <source>
        <dbReference type="Proteomes" id="UP000006242"/>
    </source>
</evidence>
<dbReference type="InterPro" id="IPR001789">
    <property type="entry name" value="Sig_transdc_resp-reg_receiver"/>
</dbReference>
<evidence type="ECO:0000313" key="3">
    <source>
        <dbReference type="EMBL" id="ERJ19257.1"/>
    </source>
</evidence>
<dbReference type="OrthoDB" id="8478724at2"/>
<dbReference type="RefSeq" id="WP_006914854.1">
    <property type="nucleotide sequence ID" value="NZ_AFNV02000011.1"/>
</dbReference>
<accession>U2EM46</accession>
<dbReference type="Gene3D" id="3.40.50.2300">
    <property type="match status" value="1"/>
</dbReference>
<protein>
    <submittedName>
        <fullName evidence="3">Response regulator receiver protein</fullName>
    </submittedName>
</protein>
<dbReference type="InterPro" id="IPR011006">
    <property type="entry name" value="CheY-like_superfamily"/>
</dbReference>
<proteinExistence type="predicted"/>
<name>U2EM46_9GAMM</name>
<reference evidence="3 4" key="1">
    <citation type="journal article" date="2011" name="J. Bacteriol.">
        <title>Genome sequence of Salinisphaera shabanensis, a gammaproteobacterium from the harsh, variable environment of the brine-seawater interface of the Shaban Deep in the Red Sea.</title>
        <authorList>
            <person name="Antunes A."/>
            <person name="Alam I."/>
            <person name="Bajic V.B."/>
            <person name="Stingl U."/>
        </authorList>
    </citation>
    <scope>NUCLEOTIDE SEQUENCE [LARGE SCALE GENOMIC DNA]</scope>
    <source>
        <strain evidence="3 4">E1L3A</strain>
    </source>
</reference>
<dbReference type="eggNOG" id="COG0745">
    <property type="taxonomic scope" value="Bacteria"/>
</dbReference>
<dbReference type="Proteomes" id="UP000006242">
    <property type="component" value="Unassembled WGS sequence"/>
</dbReference>
<dbReference type="PROSITE" id="PS50110">
    <property type="entry name" value="RESPONSE_REGULATORY"/>
    <property type="match status" value="1"/>
</dbReference>
<gene>
    <name evidence="3" type="ORF">SSPSH_001866</name>
</gene>
<sequence>MLDKPWRALCVDDEKEKAEEAAELLEAWDDDNPYGRIDATWETDFRHALTRLTQERFDLVVLDLHGSEDPRPESDPGLESQSGERLLQQLQDLHFVPVIFYSGFTAKLTHVQAPIVKVVTKGNGATELRQAAREIHETGIPRLLRHVEEYQRAYLWDTIYKQWADVREDLRSDHPYELAYLLSRRISSGLSKIAIKDYSGDPQATVVPIEYYIYPLDEPSVVSTGNIYSSGQNEIWLVVTPACDLARKKADRVLAIRCYPVDEFKQNKRAAFIAGNKGPRYKFLPGTFFIQDLIVDFQAIKQFEYEEFPLMEPICQLDQPFRESICLAFGNYYTRLGTPDLDDASKQLIAKRTGTEKTKKS</sequence>
<dbReference type="SUPFAM" id="SSF52172">
    <property type="entry name" value="CheY-like"/>
    <property type="match status" value="1"/>
</dbReference>
<dbReference type="EMBL" id="AFNV02000011">
    <property type="protein sequence ID" value="ERJ19257.1"/>
    <property type="molecule type" value="Genomic_DNA"/>
</dbReference>
<feature type="domain" description="Response regulatory" evidence="2">
    <location>
        <begin position="7"/>
        <end position="136"/>
    </location>
</feature>
<evidence type="ECO:0000259" key="2">
    <source>
        <dbReference type="PROSITE" id="PS50110"/>
    </source>
</evidence>